<gene>
    <name evidence="1" type="ORF">BECKFM1743C_GA0114222_100796</name>
</gene>
<organism evidence="1">
    <name type="scientific">Candidatus Kentrum sp. FM</name>
    <dbReference type="NCBI Taxonomy" id="2126340"/>
    <lineage>
        <taxon>Bacteria</taxon>
        <taxon>Pseudomonadati</taxon>
        <taxon>Pseudomonadota</taxon>
        <taxon>Gammaproteobacteria</taxon>
        <taxon>Candidatus Kentrum</taxon>
    </lineage>
</organism>
<name>A0A450SCH7_9GAMM</name>
<evidence type="ECO:0000313" key="1">
    <source>
        <dbReference type="EMBL" id="VFJ50045.1"/>
    </source>
</evidence>
<sequence>MGEYKIRPYVRGSVGANPSVRPRTFAHPCRFPRCNCIDRPSTRNPTRAKKDFINLHDLLTRIAAATGDSYQDAARFLYQELLYGVLNDNDPQLYTYDEINGLQGTLHPNDLEDMDPGVDPAAEPFQIFAQCLKQAAENGIPSQHDEFKDDIPF</sequence>
<dbReference type="AlphaFoldDB" id="A0A450SCH7"/>
<reference evidence="1" key="1">
    <citation type="submission" date="2019-02" db="EMBL/GenBank/DDBJ databases">
        <authorList>
            <person name="Gruber-Vodicka R. H."/>
            <person name="Seah K. B. B."/>
        </authorList>
    </citation>
    <scope>NUCLEOTIDE SEQUENCE</scope>
    <source>
        <strain evidence="1">BECK_BZ165</strain>
    </source>
</reference>
<dbReference type="EMBL" id="CAADFA010000079">
    <property type="protein sequence ID" value="VFJ50045.1"/>
    <property type="molecule type" value="Genomic_DNA"/>
</dbReference>
<protein>
    <submittedName>
        <fullName evidence="1">Uncharacterized protein</fullName>
    </submittedName>
</protein>
<accession>A0A450SCH7</accession>
<proteinExistence type="predicted"/>